<reference evidence="2 3" key="1">
    <citation type="submission" date="2016-11" db="EMBL/GenBank/DDBJ databases">
        <title>The macronuclear genome of Stentor coeruleus: a giant cell with tiny introns.</title>
        <authorList>
            <person name="Slabodnick M."/>
            <person name="Ruby J.G."/>
            <person name="Reiff S.B."/>
            <person name="Swart E.C."/>
            <person name="Gosai S."/>
            <person name="Prabakaran S."/>
            <person name="Witkowska E."/>
            <person name="Larue G.E."/>
            <person name="Fisher S."/>
            <person name="Freeman R.M."/>
            <person name="Gunawardena J."/>
            <person name="Chu W."/>
            <person name="Stover N.A."/>
            <person name="Gregory B.D."/>
            <person name="Nowacki M."/>
            <person name="Derisi J."/>
            <person name="Roy S.W."/>
            <person name="Marshall W.F."/>
            <person name="Sood P."/>
        </authorList>
    </citation>
    <scope>NUCLEOTIDE SEQUENCE [LARGE SCALE GENOMIC DNA]</scope>
    <source>
        <strain evidence="2">WM001</strain>
    </source>
</reference>
<dbReference type="AlphaFoldDB" id="A0A1R2CWK2"/>
<keyword evidence="3" id="KW-1185">Reference proteome</keyword>
<organism evidence="2 3">
    <name type="scientific">Stentor coeruleus</name>
    <dbReference type="NCBI Taxonomy" id="5963"/>
    <lineage>
        <taxon>Eukaryota</taxon>
        <taxon>Sar</taxon>
        <taxon>Alveolata</taxon>
        <taxon>Ciliophora</taxon>
        <taxon>Postciliodesmatophora</taxon>
        <taxon>Heterotrichea</taxon>
        <taxon>Heterotrichida</taxon>
        <taxon>Stentoridae</taxon>
        <taxon>Stentor</taxon>
    </lineage>
</organism>
<gene>
    <name evidence="2" type="ORF">SteCoe_3640</name>
</gene>
<protein>
    <submittedName>
        <fullName evidence="2">Uncharacterized protein</fullName>
    </submittedName>
</protein>
<sequence>MDSKYNSSFGSIDSPTMIVINKDYNSITESSVCSGTGRNIQISNQSDYKEKKNSNGDSHIKEIQMLNKKQSPESSDNDSEFSKDLNEDDPVVIKIDEEIYGGATADTSNNNKNPMQKVKFPNLIQQNPDSDFHQVFIREKSKIPKKTLCEKICSCCVSYNTTQWKAFNQLAIAPISYFPNPSISFADFLSDLEPNHMFFLSLQEKINEIHSNILQGPSSGLSIYLLYFYKQRFPFHVLKIYEKKCEDLPEKWTLAVKNTVQLTRDNKKTRTKNEEGIIGVVFKGFVVYFTEICLKGSRVKKSLEVVERDYEKIEYNETLELD</sequence>
<dbReference type="EMBL" id="MPUH01000043">
    <property type="protein sequence ID" value="OMJ93398.1"/>
    <property type="molecule type" value="Genomic_DNA"/>
</dbReference>
<feature type="region of interest" description="Disordered" evidence="1">
    <location>
        <begin position="67"/>
        <end position="87"/>
    </location>
</feature>
<proteinExistence type="predicted"/>
<accession>A0A1R2CWK2</accession>
<dbReference type="Proteomes" id="UP000187209">
    <property type="component" value="Unassembled WGS sequence"/>
</dbReference>
<evidence type="ECO:0000256" key="1">
    <source>
        <dbReference type="SAM" id="MobiDB-lite"/>
    </source>
</evidence>
<evidence type="ECO:0000313" key="2">
    <source>
        <dbReference type="EMBL" id="OMJ93398.1"/>
    </source>
</evidence>
<evidence type="ECO:0000313" key="3">
    <source>
        <dbReference type="Proteomes" id="UP000187209"/>
    </source>
</evidence>
<comment type="caution">
    <text evidence="2">The sequence shown here is derived from an EMBL/GenBank/DDBJ whole genome shotgun (WGS) entry which is preliminary data.</text>
</comment>
<name>A0A1R2CWK2_9CILI</name>